<feature type="coiled-coil region" evidence="1">
    <location>
        <begin position="481"/>
        <end position="546"/>
    </location>
</feature>
<dbReference type="SMR" id="B4MQK6"/>
<dbReference type="AlphaFoldDB" id="B4MQK6"/>
<feature type="coiled-coil region" evidence="1">
    <location>
        <begin position="390"/>
        <end position="457"/>
    </location>
</feature>
<evidence type="ECO:0000256" key="2">
    <source>
        <dbReference type="SAM" id="MobiDB-lite"/>
    </source>
</evidence>
<organism evidence="4">
    <name type="scientific">Drosophila willistoni</name>
    <name type="common">Fruit fly</name>
    <dbReference type="NCBI Taxonomy" id="7260"/>
    <lineage>
        <taxon>Eukaryota</taxon>
        <taxon>Metazoa</taxon>
        <taxon>Ecdysozoa</taxon>
        <taxon>Arthropoda</taxon>
        <taxon>Hexapoda</taxon>
        <taxon>Insecta</taxon>
        <taxon>Pterygota</taxon>
        <taxon>Neoptera</taxon>
        <taxon>Endopterygota</taxon>
        <taxon>Diptera</taxon>
        <taxon>Brachycera</taxon>
        <taxon>Muscomorpha</taxon>
        <taxon>Ephydroidea</taxon>
        <taxon>Drosophilidae</taxon>
        <taxon>Drosophila</taxon>
        <taxon>Sophophora</taxon>
    </lineage>
</organism>
<feature type="compositionally biased region" description="Polar residues" evidence="2">
    <location>
        <begin position="118"/>
        <end position="128"/>
    </location>
</feature>
<proteinExistence type="predicted"/>
<dbReference type="HOGENOM" id="CLU_313586_0_0_1"/>
<evidence type="ECO:0000313" key="4">
    <source>
        <dbReference type="Proteomes" id="UP000007798"/>
    </source>
</evidence>
<dbReference type="Gene3D" id="1.10.287.1490">
    <property type="match status" value="1"/>
</dbReference>
<sequence length="934" mass="106652">MSEPKSASRCESPSAVRSFSIDPKSNRTTDLRALSNASASRKSRMPSRLPVRSHSLSGSKKNSPKSGPIRATSPSPAQLRRSAIKKPDVVSTGDNVTKTETEKPKTICKPKLEPRSNKIAQQRLSRATSAMPAKTNVRKVILPPEIDNKKKQGNVKATAVPTTATAVPTTATAVPENRVEPLPSATPTSSRVIQTNAARAFEAQHKKLQDFQSEFMRKLSQLGRLGQHKSEQYKFVAVVMNEKCKLVVKDDNLVGMPKFLPAESVFDLKQRCRRMVDSGFAMMSDNLASIHKAKDETEANAARDKLLNKMQVYLKQEIATLLADIDRMCGPSNSKLSALQSELNDVRAQKNLLDSRILEIRKEHSSAMNQLRVNQEKAMSTESEKRDKIIANLEKSLTEVKKNKEQMELDYKKERGDMLSPLQHDNSIDLAKRDEIIADLEETVKKYKDEMYCLEKRLYDSKKKQADPNEKSEIAKRDQIISDLKNSLREAMVEKQKIEISHNESSSQTVELCENDENISELKDALLEAQKKNKQFEEVCAEHKKIIHKLRMDHTVSMSTESGRRERAFIDLKQNLRQAEDRTLHFERLYNDSKAKITELKNQVKQMSDKPTGTEKKKIIGGVNKCLVETRKELLAQTDVLAQKKPLDKDSQKAMEFLNTEAEKLKTINTQMQSSLEKANENLELSRKNIEANEERISFLENELKKASELIPSPNHLDAGLLAANRTIADLKSQVISLEQHRNVISEEVKKLMAQHEAFDELTTKFKESQIDISELKEKLKATESQLMKRTESELKLRNELNLSKEELCKFEDQVNRLSEQLERDKQLLDVRSEMINTLQKNEAETSSKLEHMYSEFKQKKETLTQVNGELISRNEEFRNLFGTLSSKQMEVRRQNHIIKLLEENNKRGSMLRIKQEERNAVMQDEIFRLRSSM</sequence>
<dbReference type="STRING" id="7260.B4MQK6"/>
<name>B4MQK6_DROWI</name>
<reference evidence="3 4" key="1">
    <citation type="journal article" date="2007" name="Nature">
        <title>Evolution of genes and genomes on the Drosophila phylogeny.</title>
        <authorList>
            <consortium name="Drosophila 12 Genomes Consortium"/>
            <person name="Clark A.G."/>
            <person name="Eisen M.B."/>
            <person name="Smith D.R."/>
            <person name="Bergman C.M."/>
            <person name="Oliver B."/>
            <person name="Markow T.A."/>
            <person name="Kaufman T.C."/>
            <person name="Kellis M."/>
            <person name="Gelbart W."/>
            <person name="Iyer V.N."/>
            <person name="Pollard D.A."/>
            <person name="Sackton T.B."/>
            <person name="Larracuente A.M."/>
            <person name="Singh N.D."/>
            <person name="Abad J.P."/>
            <person name="Abt D.N."/>
            <person name="Adryan B."/>
            <person name="Aguade M."/>
            <person name="Akashi H."/>
            <person name="Anderson W.W."/>
            <person name="Aquadro C.F."/>
            <person name="Ardell D.H."/>
            <person name="Arguello R."/>
            <person name="Artieri C.G."/>
            <person name="Barbash D.A."/>
            <person name="Barker D."/>
            <person name="Barsanti P."/>
            <person name="Batterham P."/>
            <person name="Batzoglou S."/>
            <person name="Begun D."/>
            <person name="Bhutkar A."/>
            <person name="Blanco E."/>
            <person name="Bosak S.A."/>
            <person name="Bradley R.K."/>
            <person name="Brand A.D."/>
            <person name="Brent M.R."/>
            <person name="Brooks A.N."/>
            <person name="Brown R.H."/>
            <person name="Butlin R.K."/>
            <person name="Caggese C."/>
            <person name="Calvi B.R."/>
            <person name="Bernardo de Carvalho A."/>
            <person name="Caspi A."/>
            <person name="Castrezana S."/>
            <person name="Celniker S.E."/>
            <person name="Chang J.L."/>
            <person name="Chapple C."/>
            <person name="Chatterji S."/>
            <person name="Chinwalla A."/>
            <person name="Civetta A."/>
            <person name="Clifton S.W."/>
            <person name="Comeron J.M."/>
            <person name="Costello J.C."/>
            <person name="Coyne J.A."/>
            <person name="Daub J."/>
            <person name="David R.G."/>
            <person name="Delcher A.L."/>
            <person name="Delehaunty K."/>
            <person name="Do C.B."/>
            <person name="Ebling H."/>
            <person name="Edwards K."/>
            <person name="Eickbush T."/>
            <person name="Evans J.D."/>
            <person name="Filipski A."/>
            <person name="Findeiss S."/>
            <person name="Freyhult E."/>
            <person name="Fulton L."/>
            <person name="Fulton R."/>
            <person name="Garcia A.C."/>
            <person name="Gardiner A."/>
            <person name="Garfield D.A."/>
            <person name="Garvin B.E."/>
            <person name="Gibson G."/>
            <person name="Gilbert D."/>
            <person name="Gnerre S."/>
            <person name="Godfrey J."/>
            <person name="Good R."/>
            <person name="Gotea V."/>
            <person name="Gravely B."/>
            <person name="Greenberg A.J."/>
            <person name="Griffiths-Jones S."/>
            <person name="Gross S."/>
            <person name="Guigo R."/>
            <person name="Gustafson E.A."/>
            <person name="Haerty W."/>
            <person name="Hahn M.W."/>
            <person name="Halligan D.L."/>
            <person name="Halpern A.L."/>
            <person name="Halter G.M."/>
            <person name="Han M.V."/>
            <person name="Heger A."/>
            <person name="Hillier L."/>
            <person name="Hinrichs A.S."/>
            <person name="Holmes I."/>
            <person name="Hoskins R.A."/>
            <person name="Hubisz M.J."/>
            <person name="Hultmark D."/>
            <person name="Huntley M.A."/>
            <person name="Jaffe D.B."/>
            <person name="Jagadeeshan S."/>
            <person name="Jeck W.R."/>
            <person name="Johnson J."/>
            <person name="Jones C.D."/>
            <person name="Jordan W.C."/>
            <person name="Karpen G.H."/>
            <person name="Kataoka E."/>
            <person name="Keightley P.D."/>
            <person name="Kheradpour P."/>
            <person name="Kirkness E.F."/>
            <person name="Koerich L.B."/>
            <person name="Kristiansen K."/>
            <person name="Kudrna D."/>
            <person name="Kulathinal R.J."/>
            <person name="Kumar S."/>
            <person name="Kwok R."/>
            <person name="Lander E."/>
            <person name="Langley C.H."/>
            <person name="Lapoint R."/>
            <person name="Lazzaro B.P."/>
            <person name="Lee S.J."/>
            <person name="Levesque L."/>
            <person name="Li R."/>
            <person name="Lin C.F."/>
            <person name="Lin M.F."/>
            <person name="Lindblad-Toh K."/>
            <person name="Llopart A."/>
            <person name="Long M."/>
            <person name="Low L."/>
            <person name="Lozovsky E."/>
            <person name="Lu J."/>
            <person name="Luo M."/>
            <person name="Machado C.A."/>
            <person name="Makalowski W."/>
            <person name="Marzo M."/>
            <person name="Matsuda M."/>
            <person name="Matzkin L."/>
            <person name="McAllister B."/>
            <person name="McBride C.S."/>
            <person name="McKernan B."/>
            <person name="McKernan K."/>
            <person name="Mendez-Lago M."/>
            <person name="Minx P."/>
            <person name="Mollenhauer M.U."/>
            <person name="Montooth K."/>
            <person name="Mount S.M."/>
            <person name="Mu X."/>
            <person name="Myers E."/>
            <person name="Negre B."/>
            <person name="Newfeld S."/>
            <person name="Nielsen R."/>
            <person name="Noor M.A."/>
            <person name="O'Grady P."/>
            <person name="Pachter L."/>
            <person name="Papaceit M."/>
            <person name="Parisi M.J."/>
            <person name="Parisi M."/>
            <person name="Parts L."/>
            <person name="Pedersen J.S."/>
            <person name="Pesole G."/>
            <person name="Phillippy A.M."/>
            <person name="Ponting C.P."/>
            <person name="Pop M."/>
            <person name="Porcelli D."/>
            <person name="Powell J.R."/>
            <person name="Prohaska S."/>
            <person name="Pruitt K."/>
            <person name="Puig M."/>
            <person name="Quesneville H."/>
            <person name="Ram K.R."/>
            <person name="Rand D."/>
            <person name="Rasmussen M.D."/>
            <person name="Reed L.K."/>
            <person name="Reenan R."/>
            <person name="Reily A."/>
            <person name="Remington K.A."/>
            <person name="Rieger T.T."/>
            <person name="Ritchie M.G."/>
            <person name="Robin C."/>
            <person name="Rogers Y.H."/>
            <person name="Rohde C."/>
            <person name="Rozas J."/>
            <person name="Rubenfield M.J."/>
            <person name="Ruiz A."/>
            <person name="Russo S."/>
            <person name="Salzberg S.L."/>
            <person name="Sanchez-Gracia A."/>
            <person name="Saranga D.J."/>
            <person name="Sato H."/>
            <person name="Schaeffer S.W."/>
            <person name="Schatz M.C."/>
            <person name="Schlenke T."/>
            <person name="Schwartz R."/>
            <person name="Segarra C."/>
            <person name="Singh R.S."/>
            <person name="Sirot L."/>
            <person name="Sirota M."/>
            <person name="Sisneros N.B."/>
            <person name="Smith C.D."/>
            <person name="Smith T.F."/>
            <person name="Spieth J."/>
            <person name="Stage D.E."/>
            <person name="Stark A."/>
            <person name="Stephan W."/>
            <person name="Strausberg R.L."/>
            <person name="Strempel S."/>
            <person name="Sturgill D."/>
            <person name="Sutton G."/>
            <person name="Sutton G.G."/>
            <person name="Tao W."/>
            <person name="Teichmann S."/>
            <person name="Tobari Y.N."/>
            <person name="Tomimura Y."/>
            <person name="Tsolas J.M."/>
            <person name="Valente V.L."/>
            <person name="Venter E."/>
            <person name="Venter J.C."/>
            <person name="Vicario S."/>
            <person name="Vieira F.G."/>
            <person name="Vilella A.J."/>
            <person name="Villasante A."/>
            <person name="Walenz B."/>
            <person name="Wang J."/>
            <person name="Wasserman M."/>
            <person name="Watts T."/>
            <person name="Wilson D."/>
            <person name="Wilson R.K."/>
            <person name="Wing R.A."/>
            <person name="Wolfner M.F."/>
            <person name="Wong A."/>
            <person name="Wong G.K."/>
            <person name="Wu C.I."/>
            <person name="Wu G."/>
            <person name="Yamamoto D."/>
            <person name="Yang H.P."/>
            <person name="Yang S.P."/>
            <person name="Yorke J.A."/>
            <person name="Yoshida K."/>
            <person name="Zdobnov E."/>
            <person name="Zhang P."/>
            <person name="Zhang Y."/>
            <person name="Zimin A.V."/>
            <person name="Baldwin J."/>
            <person name="Abdouelleil A."/>
            <person name="Abdulkadir J."/>
            <person name="Abebe A."/>
            <person name="Abera B."/>
            <person name="Abreu J."/>
            <person name="Acer S.C."/>
            <person name="Aftuck L."/>
            <person name="Alexander A."/>
            <person name="An P."/>
            <person name="Anderson E."/>
            <person name="Anderson S."/>
            <person name="Arachi H."/>
            <person name="Azer M."/>
            <person name="Bachantsang P."/>
            <person name="Barry A."/>
            <person name="Bayul T."/>
            <person name="Berlin A."/>
            <person name="Bessette D."/>
            <person name="Bloom T."/>
            <person name="Blye J."/>
            <person name="Boguslavskiy L."/>
            <person name="Bonnet C."/>
            <person name="Boukhgalter B."/>
            <person name="Bourzgui I."/>
            <person name="Brown A."/>
            <person name="Cahill P."/>
            <person name="Channer S."/>
            <person name="Cheshatsang Y."/>
            <person name="Chuda L."/>
            <person name="Citroen M."/>
            <person name="Collymore A."/>
            <person name="Cooke P."/>
            <person name="Costello M."/>
            <person name="D'Aco K."/>
            <person name="Daza R."/>
            <person name="De Haan G."/>
            <person name="DeGray S."/>
            <person name="DeMaso C."/>
            <person name="Dhargay N."/>
            <person name="Dooley K."/>
            <person name="Dooley E."/>
            <person name="Doricent M."/>
            <person name="Dorje P."/>
            <person name="Dorjee K."/>
            <person name="Dupes A."/>
            <person name="Elong R."/>
            <person name="Falk J."/>
            <person name="Farina A."/>
            <person name="Faro S."/>
            <person name="Ferguson D."/>
            <person name="Fisher S."/>
            <person name="Foley C.D."/>
            <person name="Franke A."/>
            <person name="Friedrich D."/>
            <person name="Gadbois L."/>
            <person name="Gearin G."/>
            <person name="Gearin C.R."/>
            <person name="Giannoukos G."/>
            <person name="Goode T."/>
            <person name="Graham J."/>
            <person name="Grandbois E."/>
            <person name="Grewal S."/>
            <person name="Gyaltsen K."/>
            <person name="Hafez N."/>
            <person name="Hagos B."/>
            <person name="Hall J."/>
            <person name="Henson C."/>
            <person name="Hollinger A."/>
            <person name="Honan T."/>
            <person name="Huard M.D."/>
            <person name="Hughes L."/>
            <person name="Hurhula B."/>
            <person name="Husby M.E."/>
            <person name="Kamat A."/>
            <person name="Kanga B."/>
            <person name="Kashin S."/>
            <person name="Khazanovich D."/>
            <person name="Kisner P."/>
            <person name="Lance K."/>
            <person name="Lara M."/>
            <person name="Lee W."/>
            <person name="Lennon N."/>
            <person name="Letendre F."/>
            <person name="LeVine R."/>
            <person name="Lipovsky A."/>
            <person name="Liu X."/>
            <person name="Liu J."/>
            <person name="Liu S."/>
            <person name="Lokyitsang T."/>
            <person name="Lokyitsang Y."/>
            <person name="Lubonja R."/>
            <person name="Lui A."/>
            <person name="MacDonald P."/>
            <person name="Magnisalis V."/>
            <person name="Maru K."/>
            <person name="Matthews C."/>
            <person name="McCusker W."/>
            <person name="McDonough S."/>
            <person name="Mehta T."/>
            <person name="Meldrim J."/>
            <person name="Meneus L."/>
            <person name="Mihai O."/>
            <person name="Mihalev A."/>
            <person name="Mihova T."/>
            <person name="Mittelman R."/>
            <person name="Mlenga V."/>
            <person name="Montmayeur A."/>
            <person name="Mulrain L."/>
            <person name="Navidi A."/>
            <person name="Naylor J."/>
            <person name="Negash T."/>
            <person name="Nguyen T."/>
            <person name="Nguyen N."/>
            <person name="Nicol R."/>
            <person name="Norbu C."/>
            <person name="Norbu N."/>
            <person name="Novod N."/>
            <person name="O'Neill B."/>
            <person name="Osman S."/>
            <person name="Markiewicz E."/>
            <person name="Oyono O.L."/>
            <person name="Patti C."/>
            <person name="Phunkhang P."/>
            <person name="Pierre F."/>
            <person name="Priest M."/>
            <person name="Raghuraman S."/>
            <person name="Rege F."/>
            <person name="Reyes R."/>
            <person name="Rise C."/>
            <person name="Rogov P."/>
            <person name="Ross K."/>
            <person name="Ryan E."/>
            <person name="Settipalli S."/>
            <person name="Shea T."/>
            <person name="Sherpa N."/>
            <person name="Shi L."/>
            <person name="Shih D."/>
            <person name="Sparrow T."/>
            <person name="Spaulding J."/>
            <person name="Stalker J."/>
            <person name="Stange-Thomann N."/>
            <person name="Stavropoulos S."/>
            <person name="Stone C."/>
            <person name="Strader C."/>
            <person name="Tesfaye S."/>
            <person name="Thomson T."/>
            <person name="Thoulutsang Y."/>
            <person name="Thoulutsang D."/>
            <person name="Topham K."/>
            <person name="Topping I."/>
            <person name="Tsamla T."/>
            <person name="Vassiliev H."/>
            <person name="Vo A."/>
            <person name="Wangchuk T."/>
            <person name="Wangdi T."/>
            <person name="Weiand M."/>
            <person name="Wilkinson J."/>
            <person name="Wilson A."/>
            <person name="Yadav S."/>
            <person name="Young G."/>
            <person name="Yu Q."/>
            <person name="Zembek L."/>
            <person name="Zhong D."/>
            <person name="Zimmer A."/>
            <person name="Zwirko Z."/>
            <person name="Jaffe D.B."/>
            <person name="Alvarez P."/>
            <person name="Brockman W."/>
            <person name="Butler J."/>
            <person name="Chin C."/>
            <person name="Gnerre S."/>
            <person name="Grabherr M."/>
            <person name="Kleber M."/>
            <person name="Mauceli E."/>
            <person name="MacCallum I."/>
        </authorList>
    </citation>
    <scope>NUCLEOTIDE SEQUENCE [LARGE SCALE GENOMIC DNA]</scope>
    <source>
        <strain evidence="4">Tucson 14030-0811.24</strain>
    </source>
</reference>
<accession>B4MQK6</accession>
<dbReference type="eggNOG" id="ENOG502R9P3">
    <property type="taxonomic scope" value="Eukaryota"/>
</dbReference>
<dbReference type="Proteomes" id="UP000007798">
    <property type="component" value="Unassembled WGS sequence"/>
</dbReference>
<dbReference type="OMA" id="MAQHEAF"/>
<feature type="region of interest" description="Disordered" evidence="2">
    <location>
        <begin position="1"/>
        <end position="131"/>
    </location>
</feature>
<dbReference type="PhylomeDB" id="B4MQK6"/>
<keyword evidence="4" id="KW-1185">Reference proteome</keyword>
<evidence type="ECO:0000256" key="1">
    <source>
        <dbReference type="SAM" id="Coils"/>
    </source>
</evidence>
<dbReference type="EMBL" id="CH963849">
    <property type="protein sequence ID" value="EDW74395.1"/>
    <property type="molecule type" value="Genomic_DNA"/>
</dbReference>
<protein>
    <submittedName>
        <fullName evidence="3">GK21411</fullName>
    </submittedName>
</protein>
<dbReference type="OrthoDB" id="8197438at2759"/>
<feature type="compositionally biased region" description="Basic and acidic residues" evidence="2">
    <location>
        <begin position="97"/>
        <end position="116"/>
    </location>
</feature>
<dbReference type="InParanoid" id="B4MQK6"/>
<evidence type="ECO:0000313" key="3">
    <source>
        <dbReference type="EMBL" id="EDW74395.1"/>
    </source>
</evidence>
<gene>
    <name evidence="3" type="primary">Dwil\GK21411</name>
    <name evidence="3" type="ORF">Dwil_GK21411</name>
</gene>
<feature type="coiled-coil region" evidence="1">
    <location>
        <begin position="662"/>
        <end position="793"/>
    </location>
</feature>
<keyword evidence="1" id="KW-0175">Coiled coil</keyword>
<feature type="compositionally biased region" description="Low complexity" evidence="2">
    <location>
        <begin position="55"/>
        <end position="68"/>
    </location>
</feature>